<dbReference type="PROSITE" id="PS00409">
    <property type="entry name" value="PROKAR_NTER_METHYL"/>
    <property type="match status" value="1"/>
</dbReference>
<dbReference type="Pfam" id="PF07963">
    <property type="entry name" value="N_methyl"/>
    <property type="match status" value="1"/>
</dbReference>
<dbReference type="SUPFAM" id="SSF54523">
    <property type="entry name" value="Pili subunits"/>
    <property type="match status" value="1"/>
</dbReference>
<dbReference type="PANTHER" id="PTHR30093">
    <property type="entry name" value="GENERAL SECRETION PATHWAY PROTEIN G"/>
    <property type="match status" value="1"/>
</dbReference>
<evidence type="ECO:0000259" key="1">
    <source>
        <dbReference type="Pfam" id="PF07596"/>
    </source>
</evidence>
<dbReference type="AlphaFoldDB" id="A0A5K7X428"/>
<dbReference type="RefSeq" id="WP_172991829.1">
    <property type="nucleotide sequence ID" value="NZ_AP021861.1"/>
</dbReference>
<evidence type="ECO:0000313" key="3">
    <source>
        <dbReference type="Proteomes" id="UP000326837"/>
    </source>
</evidence>
<reference evidence="3" key="1">
    <citation type="submission" date="2019-10" db="EMBL/GenBank/DDBJ databases">
        <title>Lacipirellula parvula gen. nov., sp. nov., representing a lineage of planctomycetes widespread in freshwater anoxic habitats, and description of the family Lacipirellulaceae.</title>
        <authorList>
            <person name="Dedysh S.N."/>
            <person name="Kulichevskaya I.S."/>
            <person name="Beletsky A.V."/>
            <person name="Rakitin A.L."/>
            <person name="Mardanov A.V."/>
            <person name="Ivanova A.A."/>
            <person name="Saltykova V.X."/>
            <person name="Rijpstra W.I.C."/>
            <person name="Sinninghe Damste J.S."/>
            <person name="Ravin N.V."/>
        </authorList>
    </citation>
    <scope>NUCLEOTIDE SEQUENCE [LARGE SCALE GENOMIC DNA]</scope>
    <source>
        <strain evidence="3">PX69</strain>
    </source>
</reference>
<dbReference type="PANTHER" id="PTHR30093:SF2">
    <property type="entry name" value="TYPE II SECRETION SYSTEM PROTEIN H"/>
    <property type="match status" value="1"/>
</dbReference>
<evidence type="ECO:0000313" key="2">
    <source>
        <dbReference type="EMBL" id="BBO31125.1"/>
    </source>
</evidence>
<dbReference type="InterPro" id="IPR012902">
    <property type="entry name" value="N_methyl_site"/>
</dbReference>
<dbReference type="Proteomes" id="UP000326837">
    <property type="component" value="Chromosome"/>
</dbReference>
<organism evidence="2 3">
    <name type="scientific">Lacipirellula parvula</name>
    <dbReference type="NCBI Taxonomy" id="2650471"/>
    <lineage>
        <taxon>Bacteria</taxon>
        <taxon>Pseudomonadati</taxon>
        <taxon>Planctomycetota</taxon>
        <taxon>Planctomycetia</taxon>
        <taxon>Pirellulales</taxon>
        <taxon>Lacipirellulaceae</taxon>
        <taxon>Lacipirellula</taxon>
    </lineage>
</organism>
<accession>A0A5K7X428</accession>
<dbReference type="Pfam" id="PF07596">
    <property type="entry name" value="SBP_bac_10"/>
    <property type="match status" value="1"/>
</dbReference>
<proteinExistence type="predicted"/>
<sequence length="324" mass="34762">MASRRNNRMARGFTLVELLVVIAIIGMLVALLLPAVQAAREAARRNSCVNNMKQIGLAVQTHHDVKKQFPMGRDGTVQTATSWAFQLLPYLEKANIYQSLNKLKKVTDDLNSTAMRTPVETFACPSRRTAAADRDFDNNDAPPEPQHRAAAALGDYAAVAGLDFMNGVIGVGVNGPDSDLRPDLRPESNESGAIYSYSKVRAKDVTDGLSNTLGIGEKHKPQVPTNNNPDMLHYEQGDNAFLAGDSPKTIFAGTRFGAPGSTVSGIAQGPDDGANTKFGSEHNGLTHFVFLDGHVRGLKNEVDYQVFNAAGTIGGDEVVPDDAL</sequence>
<dbReference type="EMBL" id="AP021861">
    <property type="protein sequence ID" value="BBO31125.1"/>
    <property type="molecule type" value="Genomic_DNA"/>
</dbReference>
<dbReference type="InterPro" id="IPR011453">
    <property type="entry name" value="DUF1559"/>
</dbReference>
<protein>
    <recommendedName>
        <fullName evidence="1">DUF1559 domain-containing protein</fullName>
    </recommendedName>
</protein>
<keyword evidence="3" id="KW-1185">Reference proteome</keyword>
<dbReference type="KEGG" id="lpav:PLANPX_0737"/>
<name>A0A5K7X428_9BACT</name>
<feature type="domain" description="DUF1559" evidence="1">
    <location>
        <begin position="37"/>
        <end position="303"/>
    </location>
</feature>
<gene>
    <name evidence="2" type="ORF">PLANPX_0737</name>
</gene>
<dbReference type="InterPro" id="IPR045584">
    <property type="entry name" value="Pilin-like"/>
</dbReference>
<dbReference type="NCBIfam" id="TIGR02532">
    <property type="entry name" value="IV_pilin_GFxxxE"/>
    <property type="match status" value="1"/>
</dbReference>
<dbReference type="Gene3D" id="3.30.700.10">
    <property type="entry name" value="Glycoprotein, Type 4 Pilin"/>
    <property type="match status" value="1"/>
</dbReference>